<evidence type="ECO:0000313" key="2">
    <source>
        <dbReference type="EMBL" id="CAA7391479.1"/>
    </source>
</evidence>
<keyword evidence="3" id="KW-1185">Reference proteome</keyword>
<protein>
    <submittedName>
        <fullName evidence="2">Uncharacterized protein</fullName>
    </submittedName>
</protein>
<organism evidence="2 3">
    <name type="scientific">Spirodela intermedia</name>
    <name type="common">Intermediate duckweed</name>
    <dbReference type="NCBI Taxonomy" id="51605"/>
    <lineage>
        <taxon>Eukaryota</taxon>
        <taxon>Viridiplantae</taxon>
        <taxon>Streptophyta</taxon>
        <taxon>Embryophyta</taxon>
        <taxon>Tracheophyta</taxon>
        <taxon>Spermatophyta</taxon>
        <taxon>Magnoliopsida</taxon>
        <taxon>Liliopsida</taxon>
        <taxon>Araceae</taxon>
        <taxon>Lemnoideae</taxon>
        <taxon>Spirodela</taxon>
    </lineage>
</organism>
<name>A0A7I8K4H8_SPIIN</name>
<reference evidence="2" key="1">
    <citation type="submission" date="2020-02" db="EMBL/GenBank/DDBJ databases">
        <authorList>
            <person name="Scholz U."/>
            <person name="Mascher M."/>
            <person name="Fiebig A."/>
        </authorList>
    </citation>
    <scope>NUCLEOTIDE SEQUENCE</scope>
</reference>
<evidence type="ECO:0000313" key="1">
    <source>
        <dbReference type="EMBL" id="CAA2616365.1"/>
    </source>
</evidence>
<dbReference type="AlphaFoldDB" id="A0A7I8K4H8"/>
<dbReference type="EMBL" id="LR743589">
    <property type="protein sequence ID" value="CAA2616365.1"/>
    <property type="molecule type" value="Genomic_DNA"/>
</dbReference>
<proteinExistence type="predicted"/>
<dbReference type="Proteomes" id="UP000663760">
    <property type="component" value="Chromosome 2"/>
</dbReference>
<dbReference type="EMBL" id="LR746265">
    <property type="protein sequence ID" value="CAA7391479.1"/>
    <property type="molecule type" value="Genomic_DNA"/>
</dbReference>
<accession>A0A7I8K4H8</accession>
<sequence>MIPQRNPMGDPVGRRRWTSCQLGSVGFSLRNPCDDSFSLRWSSSSICPCCVVPSRHPFQLHDIVTHAQQPAHLSLPHCLLLRR</sequence>
<evidence type="ECO:0000313" key="3">
    <source>
        <dbReference type="Proteomes" id="UP000663760"/>
    </source>
</evidence>
<gene>
    <name evidence="1" type="ORF">SI7747_02002587</name>
    <name evidence="2" type="ORF">SI8410_02002776</name>
</gene>